<feature type="transmembrane region" description="Helical" evidence="1">
    <location>
        <begin position="109"/>
        <end position="128"/>
    </location>
</feature>
<comment type="caution">
    <text evidence="2">The sequence shown here is derived from an EMBL/GenBank/DDBJ whole genome shotgun (WGS) entry which is preliminary data.</text>
</comment>
<accession>A0ABQ3RA69</accession>
<keyword evidence="3" id="KW-1185">Reference proteome</keyword>
<proteinExistence type="predicted"/>
<keyword evidence="1" id="KW-0812">Transmembrane</keyword>
<keyword evidence="1" id="KW-0472">Membrane</keyword>
<keyword evidence="1" id="KW-1133">Transmembrane helix</keyword>
<feature type="transmembrane region" description="Helical" evidence="1">
    <location>
        <begin position="160"/>
        <end position="180"/>
    </location>
</feature>
<name>A0ABQ3RA69_STRRR</name>
<reference evidence="3" key="1">
    <citation type="submission" date="2023-07" db="EMBL/GenBank/DDBJ databases">
        <title>Whole genome shotgun sequence of Streptomyces achromogenes subsp. rubradiris NBRC 14000.</title>
        <authorList>
            <person name="Komaki H."/>
            <person name="Tamura T."/>
        </authorList>
    </citation>
    <scope>NUCLEOTIDE SEQUENCE [LARGE SCALE GENOMIC DNA]</scope>
    <source>
        <strain evidence="3">NBRC 14000</strain>
    </source>
</reference>
<evidence type="ECO:0000313" key="2">
    <source>
        <dbReference type="EMBL" id="GHI52750.1"/>
    </source>
</evidence>
<sequence>MTPSALPDPGLPGDEEFTPVYHPPAWYVHNPSPPDPAYQPPAWTTPAVQPAATAPSCTVCGVTPAAPVTVRAHQGFIVVMRWQRVTGPLCGLCGIALVREMSTKTLWQGWWGIGSLTIGAPFALLANLRAYRKLRRLQPAVPLHGTRQVPLGRPVLHRPLAYVALVPLIWAIVMLTYAITSTS</sequence>
<organism evidence="2 3">
    <name type="scientific">Streptomyces rubradiris</name>
    <name type="common">Streptomyces achromogenes subsp. rubradiris</name>
    <dbReference type="NCBI Taxonomy" id="285531"/>
    <lineage>
        <taxon>Bacteria</taxon>
        <taxon>Bacillati</taxon>
        <taxon>Actinomycetota</taxon>
        <taxon>Actinomycetes</taxon>
        <taxon>Kitasatosporales</taxon>
        <taxon>Streptomycetaceae</taxon>
        <taxon>Streptomyces</taxon>
    </lineage>
</organism>
<evidence type="ECO:0000256" key="1">
    <source>
        <dbReference type="SAM" id="Phobius"/>
    </source>
</evidence>
<dbReference type="EMBL" id="BNEA01000010">
    <property type="protein sequence ID" value="GHI52750.1"/>
    <property type="molecule type" value="Genomic_DNA"/>
</dbReference>
<protein>
    <submittedName>
        <fullName evidence="2">Uncharacterized protein</fullName>
    </submittedName>
</protein>
<evidence type="ECO:0000313" key="3">
    <source>
        <dbReference type="Proteomes" id="UP000646738"/>
    </source>
</evidence>
<gene>
    <name evidence="2" type="ORF">Srubr_25960</name>
</gene>
<dbReference type="Proteomes" id="UP000646738">
    <property type="component" value="Unassembled WGS sequence"/>
</dbReference>
<dbReference type="RefSeq" id="WP_229926920.1">
    <property type="nucleotide sequence ID" value="NZ_BNCB01000020.1"/>
</dbReference>